<dbReference type="RefSeq" id="WP_099310884.1">
    <property type="nucleotide sequence ID" value="NZ_CP032101.1"/>
</dbReference>
<evidence type="ECO:0000313" key="4">
    <source>
        <dbReference type="Proteomes" id="UP000224740"/>
    </source>
</evidence>
<dbReference type="KEGG" id="amar:AMRN_1542"/>
<reference evidence="3" key="2">
    <citation type="submission" date="2017-09" db="EMBL/GenBank/DDBJ databases">
        <authorList>
            <person name="Perez-Cataluna A."/>
            <person name="Figueras M.J."/>
            <person name="Salas-Masso N."/>
        </authorList>
    </citation>
    <scope>NUCLEOTIDE SEQUENCE</scope>
    <source>
        <strain evidence="3">CECT 7727</strain>
    </source>
</reference>
<dbReference type="AlphaFoldDB" id="A0A347TKZ9"/>
<accession>A0A347TKZ9</accession>
<dbReference type="Gene3D" id="1.10.10.1100">
    <property type="entry name" value="BFD-like [2Fe-2S]-binding domain"/>
    <property type="match status" value="1"/>
</dbReference>
<reference evidence="2 5" key="3">
    <citation type="submission" date="2018-08" db="EMBL/GenBank/DDBJ databases">
        <title>Complete genome of the Arcobacter marinus type strain JCM 15502.</title>
        <authorList>
            <person name="Miller W.G."/>
            <person name="Yee E."/>
            <person name="Huynh S."/>
            <person name="Parker C.T."/>
        </authorList>
    </citation>
    <scope>NUCLEOTIDE SEQUENCE [LARGE SCALE GENOMIC DNA]</scope>
    <source>
        <strain evidence="2 5">JCM 15502</strain>
    </source>
</reference>
<evidence type="ECO:0000313" key="2">
    <source>
        <dbReference type="EMBL" id="AXX87277.1"/>
    </source>
</evidence>
<reference evidence="4" key="1">
    <citation type="submission" date="2017-09" db="EMBL/GenBank/DDBJ databases">
        <title>Arcobacter canalis sp. nov., a new species isolated from a water canal contaminated with urban sewage.</title>
        <authorList>
            <person name="Perez-Cataluna A."/>
            <person name="Salas-Masso N."/>
            <person name="Figueras M.J."/>
        </authorList>
    </citation>
    <scope>NUCLEOTIDE SEQUENCE [LARGE SCALE GENOMIC DNA]</scope>
    <source>
        <strain evidence="4">CECT 7727</strain>
    </source>
</reference>
<dbReference type="InterPro" id="IPR007419">
    <property type="entry name" value="BFD-like_2Fe2S-bd_dom"/>
</dbReference>
<evidence type="ECO:0000259" key="1">
    <source>
        <dbReference type="Pfam" id="PF04324"/>
    </source>
</evidence>
<dbReference type="Proteomes" id="UP000264693">
    <property type="component" value="Chromosome"/>
</dbReference>
<dbReference type="InterPro" id="IPR041854">
    <property type="entry name" value="BFD-like_2Fe2S-bd_dom_sf"/>
</dbReference>
<dbReference type="Pfam" id="PF04324">
    <property type="entry name" value="Fer2_BFD"/>
    <property type="match status" value="1"/>
</dbReference>
<evidence type="ECO:0000313" key="3">
    <source>
        <dbReference type="EMBL" id="PHO15534.1"/>
    </source>
</evidence>
<organism evidence="2 5">
    <name type="scientific">Malaciobacter marinus</name>
    <dbReference type="NCBI Taxonomy" id="505249"/>
    <lineage>
        <taxon>Bacteria</taxon>
        <taxon>Pseudomonadati</taxon>
        <taxon>Campylobacterota</taxon>
        <taxon>Epsilonproteobacteria</taxon>
        <taxon>Campylobacterales</taxon>
        <taxon>Arcobacteraceae</taxon>
        <taxon>Malaciobacter</taxon>
    </lineage>
</organism>
<name>A0A347TKZ9_9BACT</name>
<protein>
    <submittedName>
        <fullName evidence="3">(2Fe-2S)-binding protein</fullName>
    </submittedName>
    <submittedName>
        <fullName evidence="2">BFD-like [2Fe-2S]-binding domain-containing protein</fullName>
    </submittedName>
</protein>
<gene>
    <name evidence="2" type="ORF">AMRN_1542</name>
    <name evidence="3" type="ORF">CPH92_06250</name>
</gene>
<dbReference type="EMBL" id="NXAO01000025">
    <property type="protein sequence ID" value="PHO15534.1"/>
    <property type="molecule type" value="Genomic_DNA"/>
</dbReference>
<proteinExistence type="predicted"/>
<keyword evidence="4" id="KW-1185">Reference proteome</keyword>
<evidence type="ECO:0000313" key="5">
    <source>
        <dbReference type="Proteomes" id="UP000264693"/>
    </source>
</evidence>
<dbReference type="Proteomes" id="UP000224740">
    <property type="component" value="Unassembled WGS sequence"/>
</dbReference>
<feature type="domain" description="BFD-like [2Fe-2S]-binding" evidence="1">
    <location>
        <begin position="10"/>
        <end position="50"/>
    </location>
</feature>
<sequence>MQSFDDAYEVCNCKNVTVRDIKKVISYKNCNLGKIQELTNAGTECRFCLMKETDFGKIKKKVYCKDILNDYIRRIDG</sequence>
<dbReference type="EMBL" id="CP032101">
    <property type="protein sequence ID" value="AXX87277.1"/>
    <property type="molecule type" value="Genomic_DNA"/>
</dbReference>